<dbReference type="GO" id="GO:0005886">
    <property type="term" value="C:plasma membrane"/>
    <property type="evidence" value="ECO:0007669"/>
    <property type="project" value="UniProtKB-SubCell"/>
</dbReference>
<dbReference type="GO" id="GO:0015293">
    <property type="term" value="F:symporter activity"/>
    <property type="evidence" value="ECO:0007669"/>
    <property type="project" value="TreeGrafter"/>
</dbReference>
<evidence type="ECO:0000259" key="10">
    <source>
        <dbReference type="Pfam" id="PF07670"/>
    </source>
</evidence>
<gene>
    <name evidence="11" type="ORF">SAMN05216466_10235</name>
</gene>
<evidence type="ECO:0000313" key="12">
    <source>
        <dbReference type="Proteomes" id="UP000199706"/>
    </source>
</evidence>
<feature type="transmembrane region" description="Helical" evidence="7">
    <location>
        <begin position="35"/>
        <end position="59"/>
    </location>
</feature>
<evidence type="ECO:0000259" key="8">
    <source>
        <dbReference type="Pfam" id="PF01773"/>
    </source>
</evidence>
<keyword evidence="4 7" id="KW-0812">Transmembrane</keyword>
<evidence type="ECO:0000256" key="5">
    <source>
        <dbReference type="ARBA" id="ARBA00022989"/>
    </source>
</evidence>
<dbReference type="GO" id="GO:0005337">
    <property type="term" value="F:nucleoside transmembrane transporter activity"/>
    <property type="evidence" value="ECO:0007669"/>
    <property type="project" value="InterPro"/>
</dbReference>
<keyword evidence="3" id="KW-1003">Cell membrane</keyword>
<feature type="transmembrane region" description="Helical" evidence="7">
    <location>
        <begin position="95"/>
        <end position="118"/>
    </location>
</feature>
<evidence type="ECO:0000256" key="2">
    <source>
        <dbReference type="ARBA" id="ARBA00009033"/>
    </source>
</evidence>
<feature type="transmembrane region" description="Helical" evidence="7">
    <location>
        <begin position="201"/>
        <end position="221"/>
    </location>
</feature>
<dbReference type="Pfam" id="PF07662">
    <property type="entry name" value="Nucleos_tra2_C"/>
    <property type="match status" value="1"/>
</dbReference>
<dbReference type="RefSeq" id="WP_090681967.1">
    <property type="nucleotide sequence ID" value="NZ_CADERL010000014.1"/>
</dbReference>
<feature type="domain" description="Nucleoside transporter/FeoB GTPase Gate" evidence="10">
    <location>
        <begin position="98"/>
        <end position="195"/>
    </location>
</feature>
<name>A0A1G7RB23_9BURK</name>
<evidence type="ECO:0000256" key="6">
    <source>
        <dbReference type="ARBA" id="ARBA00023136"/>
    </source>
</evidence>
<evidence type="ECO:0000256" key="4">
    <source>
        <dbReference type="ARBA" id="ARBA00022692"/>
    </source>
</evidence>
<dbReference type="Pfam" id="PF01773">
    <property type="entry name" value="Nucleos_tra2_N"/>
    <property type="match status" value="1"/>
</dbReference>
<dbReference type="NCBIfam" id="TIGR00804">
    <property type="entry name" value="nupC"/>
    <property type="match status" value="1"/>
</dbReference>
<dbReference type="InterPro" id="IPR008276">
    <property type="entry name" value="C_nuclsd_transpt"/>
</dbReference>
<evidence type="ECO:0000259" key="9">
    <source>
        <dbReference type="Pfam" id="PF07662"/>
    </source>
</evidence>
<reference evidence="11 12" key="1">
    <citation type="submission" date="2016-10" db="EMBL/GenBank/DDBJ databases">
        <authorList>
            <person name="de Groot N.N."/>
        </authorList>
    </citation>
    <scope>NUCLEOTIDE SEQUENCE [LARGE SCALE GENOMIC DNA]</scope>
    <source>
        <strain evidence="11 12">LMG 2247</strain>
    </source>
</reference>
<protein>
    <recommendedName>
        <fullName evidence="7">Nucleoside permease</fullName>
    </recommendedName>
</protein>
<comment type="subcellular location">
    <subcellularLocation>
        <location evidence="1">Cell membrane</location>
        <topology evidence="1">Multi-pass membrane protein</topology>
    </subcellularLocation>
</comment>
<feature type="domain" description="Concentrative nucleoside transporter N-terminal" evidence="8">
    <location>
        <begin position="8"/>
        <end position="81"/>
    </location>
</feature>
<evidence type="ECO:0000256" key="7">
    <source>
        <dbReference type="RuleBase" id="RU362018"/>
    </source>
</evidence>
<sequence length="424" mass="44185">MDIVRSLCGIALLLLIAYALSTNRSGIRLRTLIPALIAQVAIGALVLFVPLGSAALAAAARGVDHVLQMGDRGVSFMFGGLVDEKMFQLFGGGGFVFALRVLPMIIFVTALIAVLYHIGVMKWIINGLGVVFEKLLGVTRVEACSAVATIFLGQSEMPAFVKPFVRQMTAAELFAVMSSGMASVAGSVLAGYAGLGVNLEYLLAASFMAIPGGLLFAKVIFPTTEPSRVVLEGLSFDEKRSANVIEAAAAGAAIGLRIAINVGAMLIAFIGLIALLNSTVSGIAGMFGHPQFTLQSLLGWAFAPVAWLIGVPWHDAPLAGNFIGEKLILNEFVAYVDLSPYLKGAQSVAAAGLQVLDPKTLAIVSFALCGFANFSSIAILTGGFSAVAADRRAEVARYGLRVVAAATLSNLMSAAIAGIFLTFH</sequence>
<feature type="domain" description="Concentrative nucleoside transporter C-terminal" evidence="9">
    <location>
        <begin position="201"/>
        <end position="418"/>
    </location>
</feature>
<dbReference type="PANTHER" id="PTHR10590:SF4">
    <property type="entry name" value="SOLUTE CARRIER FAMILY 28 MEMBER 3"/>
    <property type="match status" value="1"/>
</dbReference>
<dbReference type="InterPro" id="IPR002668">
    <property type="entry name" value="CNT_N_dom"/>
</dbReference>
<keyword evidence="6 7" id="KW-0472">Membrane</keyword>
<proteinExistence type="inferred from homology"/>
<dbReference type="InterPro" id="IPR018270">
    <property type="entry name" value="C_nuclsd_transpt_met_bac"/>
</dbReference>
<dbReference type="OrthoDB" id="9766455at2"/>
<evidence type="ECO:0000256" key="1">
    <source>
        <dbReference type="ARBA" id="ARBA00004651"/>
    </source>
</evidence>
<feature type="transmembrane region" description="Helical" evidence="7">
    <location>
        <begin position="173"/>
        <end position="195"/>
    </location>
</feature>
<keyword evidence="7" id="KW-0813">Transport</keyword>
<dbReference type="PANTHER" id="PTHR10590">
    <property type="entry name" value="SODIUM/NUCLEOSIDE COTRANSPORTER"/>
    <property type="match status" value="1"/>
</dbReference>
<dbReference type="EMBL" id="FNCJ01000002">
    <property type="protein sequence ID" value="SDG07874.1"/>
    <property type="molecule type" value="Genomic_DNA"/>
</dbReference>
<feature type="transmembrane region" description="Helical" evidence="7">
    <location>
        <begin position="266"/>
        <end position="287"/>
    </location>
</feature>
<feature type="transmembrane region" description="Helical" evidence="7">
    <location>
        <begin position="361"/>
        <end position="388"/>
    </location>
</feature>
<dbReference type="AlphaFoldDB" id="A0A1G7RB23"/>
<dbReference type="Pfam" id="PF07670">
    <property type="entry name" value="Gate"/>
    <property type="match status" value="1"/>
</dbReference>
<feature type="transmembrane region" description="Helical" evidence="7">
    <location>
        <begin position="294"/>
        <end position="313"/>
    </location>
</feature>
<dbReference type="InterPro" id="IPR011657">
    <property type="entry name" value="CNT_C_dom"/>
</dbReference>
<dbReference type="InterPro" id="IPR011642">
    <property type="entry name" value="Gate_dom"/>
</dbReference>
<comment type="similarity">
    <text evidence="2 7">Belongs to the concentrative nucleoside transporter (CNT) (TC 2.A.41) family.</text>
</comment>
<evidence type="ECO:0000256" key="3">
    <source>
        <dbReference type="ARBA" id="ARBA00022475"/>
    </source>
</evidence>
<organism evidence="11 12">
    <name type="scientific">Paraburkholderia phenazinium</name>
    <dbReference type="NCBI Taxonomy" id="60549"/>
    <lineage>
        <taxon>Bacteria</taxon>
        <taxon>Pseudomonadati</taxon>
        <taxon>Pseudomonadota</taxon>
        <taxon>Betaproteobacteria</taxon>
        <taxon>Burkholderiales</taxon>
        <taxon>Burkholderiaceae</taxon>
        <taxon>Paraburkholderia</taxon>
    </lineage>
</organism>
<accession>A0A1G7RB23</accession>
<feature type="transmembrane region" description="Helical" evidence="7">
    <location>
        <begin position="400"/>
        <end position="423"/>
    </location>
</feature>
<keyword evidence="5 7" id="KW-1133">Transmembrane helix</keyword>
<dbReference type="Proteomes" id="UP000199706">
    <property type="component" value="Unassembled WGS sequence"/>
</dbReference>
<evidence type="ECO:0000313" key="11">
    <source>
        <dbReference type="EMBL" id="SDG07874.1"/>
    </source>
</evidence>